<accession>A0A090SJB9</accession>
<protein>
    <submittedName>
        <fullName evidence="1">Uncharacterized protein</fullName>
    </submittedName>
</protein>
<dbReference type="EMBL" id="BBMR01000004">
    <property type="protein sequence ID" value="GAL19507.1"/>
    <property type="molecule type" value="Genomic_DNA"/>
</dbReference>
<reference evidence="1 2" key="1">
    <citation type="submission" date="2014-09" db="EMBL/GenBank/DDBJ databases">
        <title>Vibrio maritimus JCM 19235. (C45) whole genome shotgun sequence.</title>
        <authorList>
            <person name="Sawabe T."/>
            <person name="Meirelles P."/>
            <person name="Nakanishi M."/>
            <person name="Sayaka M."/>
            <person name="Hattori M."/>
            <person name="Ohkuma M."/>
        </authorList>
    </citation>
    <scope>NUCLEOTIDE SEQUENCE [LARGE SCALE GENOMIC DNA]</scope>
    <source>
        <strain evidence="2">JCM19235</strain>
    </source>
</reference>
<dbReference type="AlphaFoldDB" id="A0A090SJB9"/>
<name>A0A090SJB9_9VIBR</name>
<proteinExistence type="predicted"/>
<evidence type="ECO:0000313" key="2">
    <source>
        <dbReference type="Proteomes" id="UP000029228"/>
    </source>
</evidence>
<dbReference type="Proteomes" id="UP000029228">
    <property type="component" value="Unassembled WGS sequence"/>
</dbReference>
<sequence>MSSRYWWVLWFDSLLRLNEMVFVGRGDGTERIYEGWLIASRQ</sequence>
<organism evidence="1 2">
    <name type="scientific">Vibrio maritimus</name>
    <dbReference type="NCBI Taxonomy" id="990268"/>
    <lineage>
        <taxon>Bacteria</taxon>
        <taxon>Pseudomonadati</taxon>
        <taxon>Pseudomonadota</taxon>
        <taxon>Gammaproteobacteria</taxon>
        <taxon>Vibrionales</taxon>
        <taxon>Vibrionaceae</taxon>
        <taxon>Vibrio</taxon>
    </lineage>
</organism>
<gene>
    <name evidence="1" type="ORF">JCM19235_863</name>
</gene>
<dbReference type="STRING" id="990268.JCM19235_863"/>
<reference evidence="1 2" key="2">
    <citation type="submission" date="2014-09" db="EMBL/GenBank/DDBJ databases">
        <authorList>
            <consortium name="NBRP consortium"/>
            <person name="Sawabe T."/>
            <person name="Meirelles P."/>
            <person name="Nakanishi M."/>
            <person name="Sayaka M."/>
            <person name="Hattori M."/>
            <person name="Ohkuma M."/>
        </authorList>
    </citation>
    <scope>NUCLEOTIDE SEQUENCE [LARGE SCALE GENOMIC DNA]</scope>
    <source>
        <strain evidence="2">JCM19235</strain>
    </source>
</reference>
<keyword evidence="2" id="KW-1185">Reference proteome</keyword>
<evidence type="ECO:0000313" key="1">
    <source>
        <dbReference type="EMBL" id="GAL19507.1"/>
    </source>
</evidence>
<comment type="caution">
    <text evidence="1">The sequence shown here is derived from an EMBL/GenBank/DDBJ whole genome shotgun (WGS) entry which is preliminary data.</text>
</comment>